<proteinExistence type="predicted"/>
<evidence type="ECO:0000313" key="2">
    <source>
        <dbReference type="EMBL" id="EFC42434.1"/>
    </source>
</evidence>
<reference evidence="2 3" key="1">
    <citation type="journal article" date="2010" name="Cell">
        <title>The genome of Naegleria gruberi illuminates early eukaryotic versatility.</title>
        <authorList>
            <person name="Fritz-Laylin L.K."/>
            <person name="Prochnik S.E."/>
            <person name="Ginger M.L."/>
            <person name="Dacks J.B."/>
            <person name="Carpenter M.L."/>
            <person name="Field M.C."/>
            <person name="Kuo A."/>
            <person name="Paredez A."/>
            <person name="Chapman J."/>
            <person name="Pham J."/>
            <person name="Shu S."/>
            <person name="Neupane R."/>
            <person name="Cipriano M."/>
            <person name="Mancuso J."/>
            <person name="Tu H."/>
            <person name="Salamov A."/>
            <person name="Lindquist E."/>
            <person name="Shapiro H."/>
            <person name="Lucas S."/>
            <person name="Grigoriev I.V."/>
            <person name="Cande W.Z."/>
            <person name="Fulton C."/>
            <person name="Rokhsar D.S."/>
            <person name="Dawson S.C."/>
        </authorList>
    </citation>
    <scope>NUCLEOTIDE SEQUENCE [LARGE SCALE GENOMIC DNA]</scope>
    <source>
        <strain evidence="2 3">NEG-M</strain>
    </source>
</reference>
<dbReference type="RefSeq" id="XP_002675178.1">
    <property type="nucleotide sequence ID" value="XM_002675132.1"/>
</dbReference>
<organism evidence="3">
    <name type="scientific">Naegleria gruberi</name>
    <name type="common">Amoeba</name>
    <dbReference type="NCBI Taxonomy" id="5762"/>
    <lineage>
        <taxon>Eukaryota</taxon>
        <taxon>Discoba</taxon>
        <taxon>Heterolobosea</taxon>
        <taxon>Tetramitia</taxon>
        <taxon>Eutetramitia</taxon>
        <taxon>Vahlkampfiidae</taxon>
        <taxon>Naegleria</taxon>
    </lineage>
</organism>
<gene>
    <name evidence="2" type="ORF">NAEGRDRAFT_50403</name>
</gene>
<dbReference type="EMBL" id="GG738879">
    <property type="protein sequence ID" value="EFC42434.1"/>
    <property type="molecule type" value="Genomic_DNA"/>
</dbReference>
<dbReference type="KEGG" id="ngr:NAEGRDRAFT_50403"/>
<dbReference type="VEuPathDB" id="AmoebaDB:NAEGRDRAFT_50403"/>
<dbReference type="AlphaFoldDB" id="D2VKV8"/>
<name>D2VKV8_NAEGR</name>
<feature type="region of interest" description="Disordered" evidence="1">
    <location>
        <begin position="208"/>
        <end position="244"/>
    </location>
</feature>
<keyword evidence="3" id="KW-1185">Reference proteome</keyword>
<evidence type="ECO:0000256" key="1">
    <source>
        <dbReference type="SAM" id="MobiDB-lite"/>
    </source>
</evidence>
<dbReference type="Proteomes" id="UP000006671">
    <property type="component" value="Unassembled WGS sequence"/>
</dbReference>
<evidence type="ECO:0000313" key="3">
    <source>
        <dbReference type="Proteomes" id="UP000006671"/>
    </source>
</evidence>
<dbReference type="GeneID" id="8851732"/>
<dbReference type="InParanoid" id="D2VKV8"/>
<protein>
    <submittedName>
        <fullName evidence="2">Predicted protein</fullName>
    </submittedName>
</protein>
<sequence length="255" mass="30846">MFYCNNYYQECVRIDFMQFFYYTKTTKFVEFLQVKENNLKEAFEMVVGFRSKDVIDCCNQTEFHELVKIACEIYPNVPELLSNRILNDEAIFWLLCSNSEILMDVGDEQYSTIMNFLEEHVSTICKFIGDCDSLSFDYAWIDYEPECHYYSAKRVLDIFIKILIRCEERNPILELEQIQREFNSRFDRIMGIDKEKRDDEYHYVFGMGPRPKYDSDDYMDESEDEIEEETEDEMEDEYQDESEDYLEDKYDIKLV</sequence>
<feature type="compositionally biased region" description="Acidic residues" evidence="1">
    <location>
        <begin position="216"/>
        <end position="244"/>
    </location>
</feature>
<accession>D2VKV8</accession>